<keyword evidence="5 7" id="KW-1133">Transmembrane helix</keyword>
<feature type="transmembrane region" description="Helical" evidence="7">
    <location>
        <begin position="111"/>
        <end position="134"/>
    </location>
</feature>
<dbReference type="InterPro" id="IPR011014">
    <property type="entry name" value="MscS_channel_TM-2"/>
</dbReference>
<comment type="similarity">
    <text evidence="2">Belongs to the MscS (TC 1.A.23) family.</text>
</comment>
<feature type="transmembrane region" description="Helical" evidence="7">
    <location>
        <begin position="155"/>
        <end position="172"/>
    </location>
</feature>
<reference evidence="10" key="1">
    <citation type="submission" date="2022-10" db="EMBL/GenBank/DDBJ databases">
        <title>Gaoshiqiia sediminis gen. nov., sp. nov., isolated from coastal sediment.</title>
        <authorList>
            <person name="Yu W.X."/>
            <person name="Mu D.S."/>
            <person name="Du J.Z."/>
            <person name="Liang Y.Q."/>
        </authorList>
    </citation>
    <scope>NUCLEOTIDE SEQUENCE</scope>
    <source>
        <strain evidence="10">A06</strain>
    </source>
</reference>
<keyword evidence="6 7" id="KW-0472">Membrane</keyword>
<keyword evidence="3" id="KW-1003">Cell membrane</keyword>
<sequence>MYFTHQMIRMIEMKNLEIFRLGDASYSLWQIILFFVILAVAIIVNQLSIRLLDRYSKRNQVPERFSHFLRQGIRAITWFIALILLLEVLRINYQTILQHPLFTTEKFTVKIANLFIIFVIIYFIRIFAFVSEYLMDLRIERKKMDRGRGKSFIQIIKYLIWMVGFTIIISSLGFRMTLVIASVSALLVGVGFGLQHIFNDFFSGIIILFDGSIEVDDVVEVEGVVGRVLEIGLRVSKVLTRDNVVIIVPNSRFTGEKIINWTHNDDATRFHVNVGVAYGSDVRLVERILLAAADGHKQIARAPKPFVRFNDFGESSLDFQLYFWTVNDFLVENIKSDLRFVIDDEFRKNNVEIPFPQRDLHLKTKHFEG</sequence>
<feature type="transmembrane region" description="Helical" evidence="7">
    <location>
        <begin position="28"/>
        <end position="52"/>
    </location>
</feature>
<dbReference type="GO" id="GO:0005886">
    <property type="term" value="C:plasma membrane"/>
    <property type="evidence" value="ECO:0007669"/>
    <property type="project" value="UniProtKB-SubCell"/>
</dbReference>
<name>A0AA42C934_9BACT</name>
<accession>A0AA42C934</accession>
<dbReference type="GO" id="GO:0008381">
    <property type="term" value="F:mechanosensitive monoatomic ion channel activity"/>
    <property type="evidence" value="ECO:0007669"/>
    <property type="project" value="UniProtKB-ARBA"/>
</dbReference>
<dbReference type="InterPro" id="IPR049278">
    <property type="entry name" value="MS_channel_C"/>
</dbReference>
<feature type="domain" description="Mechanosensitive ion channel MscS C-terminal" evidence="9">
    <location>
        <begin position="272"/>
        <end position="353"/>
    </location>
</feature>
<dbReference type="Pfam" id="PF21082">
    <property type="entry name" value="MS_channel_3rd"/>
    <property type="match status" value="1"/>
</dbReference>
<dbReference type="Pfam" id="PF00924">
    <property type="entry name" value="MS_channel_2nd"/>
    <property type="match status" value="1"/>
</dbReference>
<dbReference type="Gene3D" id="1.10.287.1260">
    <property type="match status" value="2"/>
</dbReference>
<comment type="caution">
    <text evidence="10">The sequence shown here is derived from an EMBL/GenBank/DDBJ whole genome shotgun (WGS) entry which is preliminary data.</text>
</comment>
<evidence type="ECO:0000256" key="4">
    <source>
        <dbReference type="ARBA" id="ARBA00022692"/>
    </source>
</evidence>
<dbReference type="PANTHER" id="PTHR30347:SF1">
    <property type="entry name" value="MECHANOSENSITIVE CHANNEL MSCK"/>
    <property type="match status" value="1"/>
</dbReference>
<evidence type="ECO:0000256" key="2">
    <source>
        <dbReference type="ARBA" id="ARBA00008017"/>
    </source>
</evidence>
<evidence type="ECO:0000256" key="7">
    <source>
        <dbReference type="SAM" id="Phobius"/>
    </source>
</evidence>
<dbReference type="InterPro" id="IPR023408">
    <property type="entry name" value="MscS_beta-dom_sf"/>
</dbReference>
<evidence type="ECO:0000256" key="1">
    <source>
        <dbReference type="ARBA" id="ARBA00004651"/>
    </source>
</evidence>
<dbReference type="Gene3D" id="2.30.30.60">
    <property type="match status" value="1"/>
</dbReference>
<dbReference type="Proteomes" id="UP001163821">
    <property type="component" value="Unassembled WGS sequence"/>
</dbReference>
<dbReference type="InterPro" id="IPR052702">
    <property type="entry name" value="MscS-like_channel"/>
</dbReference>
<feature type="transmembrane region" description="Helical" evidence="7">
    <location>
        <begin position="73"/>
        <end position="91"/>
    </location>
</feature>
<evidence type="ECO:0000259" key="8">
    <source>
        <dbReference type="Pfam" id="PF00924"/>
    </source>
</evidence>
<protein>
    <submittedName>
        <fullName evidence="10">Mechanosensitive ion channel</fullName>
    </submittedName>
</protein>
<feature type="transmembrane region" description="Helical" evidence="7">
    <location>
        <begin position="178"/>
        <end position="198"/>
    </location>
</feature>
<evidence type="ECO:0000259" key="9">
    <source>
        <dbReference type="Pfam" id="PF21082"/>
    </source>
</evidence>
<feature type="domain" description="Mechanosensitive ion channel MscS" evidence="8">
    <location>
        <begin position="197"/>
        <end position="263"/>
    </location>
</feature>
<keyword evidence="11" id="KW-1185">Reference proteome</keyword>
<dbReference type="SUPFAM" id="SSF82689">
    <property type="entry name" value="Mechanosensitive channel protein MscS (YggB), C-terminal domain"/>
    <property type="match status" value="1"/>
</dbReference>
<dbReference type="InterPro" id="IPR011066">
    <property type="entry name" value="MscS_channel_C_sf"/>
</dbReference>
<evidence type="ECO:0000256" key="5">
    <source>
        <dbReference type="ARBA" id="ARBA00022989"/>
    </source>
</evidence>
<evidence type="ECO:0000313" key="10">
    <source>
        <dbReference type="EMBL" id="MCW0481982.1"/>
    </source>
</evidence>
<dbReference type="EMBL" id="JAPAAF010000004">
    <property type="protein sequence ID" value="MCW0481982.1"/>
    <property type="molecule type" value="Genomic_DNA"/>
</dbReference>
<dbReference type="InterPro" id="IPR006685">
    <property type="entry name" value="MscS_channel_2nd"/>
</dbReference>
<evidence type="ECO:0000256" key="3">
    <source>
        <dbReference type="ARBA" id="ARBA00022475"/>
    </source>
</evidence>
<dbReference type="SUPFAM" id="SSF50182">
    <property type="entry name" value="Sm-like ribonucleoproteins"/>
    <property type="match status" value="1"/>
</dbReference>
<evidence type="ECO:0000313" key="11">
    <source>
        <dbReference type="Proteomes" id="UP001163821"/>
    </source>
</evidence>
<dbReference type="InterPro" id="IPR010920">
    <property type="entry name" value="LSM_dom_sf"/>
</dbReference>
<dbReference type="Gene3D" id="3.30.70.100">
    <property type="match status" value="1"/>
</dbReference>
<dbReference type="SUPFAM" id="SSF82861">
    <property type="entry name" value="Mechanosensitive channel protein MscS (YggB), transmembrane region"/>
    <property type="match status" value="1"/>
</dbReference>
<proteinExistence type="inferred from homology"/>
<organism evidence="10 11">
    <name type="scientific">Gaoshiqia sediminis</name>
    <dbReference type="NCBI Taxonomy" id="2986998"/>
    <lineage>
        <taxon>Bacteria</taxon>
        <taxon>Pseudomonadati</taxon>
        <taxon>Bacteroidota</taxon>
        <taxon>Bacteroidia</taxon>
        <taxon>Marinilabiliales</taxon>
        <taxon>Prolixibacteraceae</taxon>
        <taxon>Gaoshiqia</taxon>
    </lineage>
</organism>
<comment type="subcellular location">
    <subcellularLocation>
        <location evidence="1">Cell membrane</location>
        <topology evidence="1">Multi-pass membrane protein</topology>
    </subcellularLocation>
</comment>
<dbReference type="AlphaFoldDB" id="A0AA42C934"/>
<gene>
    <name evidence="10" type="ORF">N2K84_04510</name>
</gene>
<evidence type="ECO:0000256" key="6">
    <source>
        <dbReference type="ARBA" id="ARBA00023136"/>
    </source>
</evidence>
<dbReference type="PANTHER" id="PTHR30347">
    <property type="entry name" value="POTASSIUM CHANNEL RELATED"/>
    <property type="match status" value="1"/>
</dbReference>
<dbReference type="RefSeq" id="WP_282590591.1">
    <property type="nucleotide sequence ID" value="NZ_JAPAAF010000004.1"/>
</dbReference>
<keyword evidence="4 7" id="KW-0812">Transmembrane</keyword>